<dbReference type="EMBL" id="JBHSBL010000005">
    <property type="protein sequence ID" value="MFC4064440.1"/>
    <property type="molecule type" value="Genomic_DNA"/>
</dbReference>
<evidence type="ECO:0000313" key="1">
    <source>
        <dbReference type="EMBL" id="MFC4064440.1"/>
    </source>
</evidence>
<protein>
    <recommendedName>
        <fullName evidence="3">LppX_LprAFG lipoprotein</fullName>
    </recommendedName>
</protein>
<gene>
    <name evidence="1" type="ORF">ACFO0C_05825</name>
</gene>
<comment type="caution">
    <text evidence="1">The sequence shown here is derived from an EMBL/GenBank/DDBJ whole genome shotgun (WGS) entry which is preliminary data.</text>
</comment>
<name>A0ABV8IRL4_9ACTN</name>
<dbReference type="PROSITE" id="PS51257">
    <property type="entry name" value="PROKAR_LIPOPROTEIN"/>
    <property type="match status" value="1"/>
</dbReference>
<evidence type="ECO:0008006" key="3">
    <source>
        <dbReference type="Google" id="ProtNLM"/>
    </source>
</evidence>
<reference evidence="2" key="1">
    <citation type="journal article" date="2019" name="Int. J. Syst. Evol. Microbiol.">
        <title>The Global Catalogue of Microorganisms (GCM) 10K type strain sequencing project: providing services to taxonomists for standard genome sequencing and annotation.</title>
        <authorList>
            <consortium name="The Broad Institute Genomics Platform"/>
            <consortium name="The Broad Institute Genome Sequencing Center for Infectious Disease"/>
            <person name="Wu L."/>
            <person name="Ma J."/>
        </authorList>
    </citation>
    <scope>NUCLEOTIDE SEQUENCE [LARGE SCALE GENOMIC DNA]</scope>
    <source>
        <strain evidence="2">TBRC 5832</strain>
    </source>
</reference>
<keyword evidence="2" id="KW-1185">Reference proteome</keyword>
<accession>A0ABV8IRL4</accession>
<organism evidence="1 2">
    <name type="scientific">Actinoplanes subglobosus</name>
    <dbReference type="NCBI Taxonomy" id="1547892"/>
    <lineage>
        <taxon>Bacteria</taxon>
        <taxon>Bacillati</taxon>
        <taxon>Actinomycetota</taxon>
        <taxon>Actinomycetes</taxon>
        <taxon>Micromonosporales</taxon>
        <taxon>Micromonosporaceae</taxon>
        <taxon>Actinoplanes</taxon>
    </lineage>
</organism>
<dbReference type="SUPFAM" id="SSF89392">
    <property type="entry name" value="Prokaryotic lipoproteins and lipoprotein localization factors"/>
    <property type="match status" value="1"/>
</dbReference>
<dbReference type="Proteomes" id="UP001595867">
    <property type="component" value="Unassembled WGS sequence"/>
</dbReference>
<proteinExistence type="predicted"/>
<dbReference type="RefSeq" id="WP_378065463.1">
    <property type="nucleotide sequence ID" value="NZ_JBHSBL010000005.1"/>
</dbReference>
<dbReference type="Gene3D" id="2.50.20.20">
    <property type="match status" value="1"/>
</dbReference>
<dbReference type="InterPro" id="IPR029046">
    <property type="entry name" value="LolA/LolB/LppX"/>
</dbReference>
<evidence type="ECO:0000313" key="2">
    <source>
        <dbReference type="Proteomes" id="UP001595867"/>
    </source>
</evidence>
<sequence length="245" mass="24709">MRNSILLVALLAVGGCTGPTSPEVAPAPSASAPGSAPAVATTDAAAALVAATAELRKDTFKVVMGLSVDGIMTGVVDPRTGTAELVLVSDSPGAEGTSTFRMVDGVTYANFAMKNAAGRPGLDGNGWIRMDRKQAPAGPTGSLADFDVSMLIGGAESATGVEWVDADTVRGALPLGGTGPAVFGMTEGEPLAFEADIEPGGRLSRYAFTAEVDTTASAVDFELRYSDYGTPVAVTAPPAAEILNN</sequence>